<keyword evidence="3" id="KW-0804">Transcription</keyword>
<dbReference type="InterPro" id="IPR000281">
    <property type="entry name" value="HTH_RpiR"/>
</dbReference>
<dbReference type="InterPro" id="IPR046348">
    <property type="entry name" value="SIS_dom_sf"/>
</dbReference>
<evidence type="ECO:0000256" key="3">
    <source>
        <dbReference type="ARBA" id="ARBA00023163"/>
    </source>
</evidence>
<evidence type="ECO:0000256" key="1">
    <source>
        <dbReference type="ARBA" id="ARBA00023015"/>
    </source>
</evidence>
<dbReference type="Gene3D" id="1.10.10.10">
    <property type="entry name" value="Winged helix-like DNA-binding domain superfamily/Winged helix DNA-binding domain"/>
    <property type="match status" value="1"/>
</dbReference>
<dbReference type="GO" id="GO:0003677">
    <property type="term" value="F:DNA binding"/>
    <property type="evidence" value="ECO:0007669"/>
    <property type="project" value="UniProtKB-KW"/>
</dbReference>
<dbReference type="InterPro" id="IPR001347">
    <property type="entry name" value="SIS_dom"/>
</dbReference>
<dbReference type="Gene3D" id="3.40.50.10490">
    <property type="entry name" value="Glucose-6-phosphate isomerase like protein, domain 1"/>
    <property type="match status" value="1"/>
</dbReference>
<dbReference type="GO" id="GO:0003700">
    <property type="term" value="F:DNA-binding transcription factor activity"/>
    <property type="evidence" value="ECO:0007669"/>
    <property type="project" value="InterPro"/>
</dbReference>
<dbReference type="GO" id="GO:0097367">
    <property type="term" value="F:carbohydrate derivative binding"/>
    <property type="evidence" value="ECO:0007669"/>
    <property type="project" value="InterPro"/>
</dbReference>
<organism evidence="4 5">
    <name type="scientific">Paenibacillus larvae subsp. pulvifaciens</name>
    <dbReference type="NCBI Taxonomy" id="1477"/>
    <lineage>
        <taxon>Bacteria</taxon>
        <taxon>Bacillati</taxon>
        <taxon>Bacillota</taxon>
        <taxon>Bacilli</taxon>
        <taxon>Bacillales</taxon>
        <taxon>Paenibacillaceae</taxon>
        <taxon>Paenibacillus</taxon>
    </lineage>
</organism>
<evidence type="ECO:0000313" key="5">
    <source>
        <dbReference type="Proteomes" id="UP000192727"/>
    </source>
</evidence>
<dbReference type="AlphaFoldDB" id="A0A1V0UMX0"/>
<dbReference type="InterPro" id="IPR036388">
    <property type="entry name" value="WH-like_DNA-bd_sf"/>
</dbReference>
<dbReference type="PROSITE" id="PS51071">
    <property type="entry name" value="HTH_RPIR"/>
    <property type="match status" value="1"/>
</dbReference>
<dbReference type="SUPFAM" id="SSF53697">
    <property type="entry name" value="SIS domain"/>
    <property type="match status" value="1"/>
</dbReference>
<dbReference type="InterPro" id="IPR047640">
    <property type="entry name" value="RpiR-like"/>
</dbReference>
<keyword evidence="2" id="KW-0238">DNA-binding</keyword>
<dbReference type="GO" id="GO:1901135">
    <property type="term" value="P:carbohydrate derivative metabolic process"/>
    <property type="evidence" value="ECO:0007669"/>
    <property type="project" value="InterPro"/>
</dbReference>
<protein>
    <submittedName>
        <fullName evidence="4">MurR/RpiR family transcriptional regulator</fullName>
    </submittedName>
</protein>
<dbReference type="EMBL" id="CP020557">
    <property type="protein sequence ID" value="ARF66599.1"/>
    <property type="molecule type" value="Genomic_DNA"/>
</dbReference>
<dbReference type="Pfam" id="PF01380">
    <property type="entry name" value="SIS"/>
    <property type="match status" value="1"/>
</dbReference>
<dbReference type="RefSeq" id="WP_023483521.1">
    <property type="nucleotide sequence ID" value="NZ_CP019794.1"/>
</dbReference>
<dbReference type="GeneID" id="64218826"/>
<dbReference type="PANTHER" id="PTHR30514">
    <property type="entry name" value="GLUCOKINASE"/>
    <property type="match status" value="1"/>
</dbReference>
<evidence type="ECO:0000256" key="2">
    <source>
        <dbReference type="ARBA" id="ARBA00023125"/>
    </source>
</evidence>
<reference evidence="4 5" key="1">
    <citation type="submission" date="2017-03" db="EMBL/GenBank/DDBJ databases">
        <title>Paenibacillus larvae genome sequencing.</title>
        <authorList>
            <person name="Dingman D.W."/>
        </authorList>
    </citation>
    <scope>NUCLEOTIDE SEQUENCE [LARGE SCALE GENOMIC DNA]</scope>
    <source>
        <strain evidence="4 5">SAG 10367</strain>
    </source>
</reference>
<accession>A0A1V0UMX0</accession>
<dbReference type="Proteomes" id="UP000192727">
    <property type="component" value="Chromosome"/>
</dbReference>
<sequence length="260" mass="29876">MQNPIFQIPPETYQQLSDSERHLLDFIYKNLPRMSELSILKLSEEASVSTATIVRLMKKLGFDGYTSFKYSIKNNSHAMEDEPIKASVDTQIREAIRKNELEVIQTIQMLDTRQLEKAIQEIYKASKVYVFARGFSEFIGTELTVKLQLMGKNCEMHNDPNIIRVISRKLVKDDVVLFVSLNGETGELVEACKNFKIKEIPTITLTTRIDSSLARLSDIVIVGYKGEQSFFPEYEVRSRLPLHVLSRVLLDAYVIRLNNH</sequence>
<dbReference type="PROSITE" id="PS51464">
    <property type="entry name" value="SIS"/>
    <property type="match status" value="1"/>
</dbReference>
<evidence type="ECO:0000313" key="4">
    <source>
        <dbReference type="EMBL" id="ARF66599.1"/>
    </source>
</evidence>
<proteinExistence type="predicted"/>
<dbReference type="PANTHER" id="PTHR30514:SF21">
    <property type="entry name" value="RPIR-FAMILY TRANSCRIPTIONAL REGULATOR"/>
    <property type="match status" value="1"/>
</dbReference>
<name>A0A1V0UMX0_9BACL</name>
<dbReference type="InterPro" id="IPR035472">
    <property type="entry name" value="RpiR-like_SIS"/>
</dbReference>
<dbReference type="CDD" id="cd05013">
    <property type="entry name" value="SIS_RpiR"/>
    <property type="match status" value="1"/>
</dbReference>
<gene>
    <name evidence="4" type="ORF">B7C51_00465</name>
</gene>
<keyword evidence="1" id="KW-0805">Transcription regulation</keyword>
<dbReference type="InterPro" id="IPR009057">
    <property type="entry name" value="Homeodomain-like_sf"/>
</dbReference>
<dbReference type="SUPFAM" id="SSF46689">
    <property type="entry name" value="Homeodomain-like"/>
    <property type="match status" value="1"/>
</dbReference>
<dbReference type="Pfam" id="PF01418">
    <property type="entry name" value="HTH_6"/>
    <property type="match status" value="1"/>
</dbReference>